<gene>
    <name evidence="1" type="ORF">HPB47_004896</name>
</gene>
<dbReference type="Proteomes" id="UP000805193">
    <property type="component" value="Unassembled WGS sequence"/>
</dbReference>
<organism evidence="1 2">
    <name type="scientific">Ixodes persulcatus</name>
    <name type="common">Taiga tick</name>
    <dbReference type="NCBI Taxonomy" id="34615"/>
    <lineage>
        <taxon>Eukaryota</taxon>
        <taxon>Metazoa</taxon>
        <taxon>Ecdysozoa</taxon>
        <taxon>Arthropoda</taxon>
        <taxon>Chelicerata</taxon>
        <taxon>Arachnida</taxon>
        <taxon>Acari</taxon>
        <taxon>Parasitiformes</taxon>
        <taxon>Ixodida</taxon>
        <taxon>Ixodoidea</taxon>
        <taxon>Ixodidae</taxon>
        <taxon>Ixodinae</taxon>
        <taxon>Ixodes</taxon>
    </lineage>
</organism>
<dbReference type="EMBL" id="JABSTQ010010739">
    <property type="protein sequence ID" value="KAG0418374.1"/>
    <property type="molecule type" value="Genomic_DNA"/>
</dbReference>
<keyword evidence="2" id="KW-1185">Reference proteome</keyword>
<accession>A0AC60PEX0</accession>
<sequence length="164" mass="17444">MVHRRPRTLCPVALATAVALVSVASVALRVPPPSSSDVRHDGLGVGGEVGAGVGGDDEQASPLPTRRRFVGLCNRVPPGVLTDKSPGYNNFSIVISGSPKKYVPGEAYTGKQTKKEHRSFSRSLENVTSSYLSEFYRCEARSGTHPIGPGKTKCQRDQAGPGRK</sequence>
<feature type="non-terminal residue" evidence="1">
    <location>
        <position position="164"/>
    </location>
</feature>
<comment type="caution">
    <text evidence="1">The sequence shown here is derived from an EMBL/GenBank/DDBJ whole genome shotgun (WGS) entry which is preliminary data.</text>
</comment>
<reference evidence="1 2" key="1">
    <citation type="journal article" date="2020" name="Cell">
        <title>Large-Scale Comparative Analyses of Tick Genomes Elucidate Their Genetic Diversity and Vector Capacities.</title>
        <authorList>
            <consortium name="Tick Genome and Microbiome Consortium (TIGMIC)"/>
            <person name="Jia N."/>
            <person name="Wang J."/>
            <person name="Shi W."/>
            <person name="Du L."/>
            <person name="Sun Y."/>
            <person name="Zhan W."/>
            <person name="Jiang J.F."/>
            <person name="Wang Q."/>
            <person name="Zhang B."/>
            <person name="Ji P."/>
            <person name="Bell-Sakyi L."/>
            <person name="Cui X.M."/>
            <person name="Yuan T.T."/>
            <person name="Jiang B.G."/>
            <person name="Yang W.F."/>
            <person name="Lam T.T."/>
            <person name="Chang Q.C."/>
            <person name="Ding S.J."/>
            <person name="Wang X.J."/>
            <person name="Zhu J.G."/>
            <person name="Ruan X.D."/>
            <person name="Zhao L."/>
            <person name="Wei J.T."/>
            <person name="Ye R.Z."/>
            <person name="Que T.C."/>
            <person name="Du C.H."/>
            <person name="Zhou Y.H."/>
            <person name="Cheng J.X."/>
            <person name="Dai P.F."/>
            <person name="Guo W.B."/>
            <person name="Han X.H."/>
            <person name="Huang E.J."/>
            <person name="Li L.F."/>
            <person name="Wei W."/>
            <person name="Gao Y.C."/>
            <person name="Liu J.Z."/>
            <person name="Shao H.Z."/>
            <person name="Wang X."/>
            <person name="Wang C.C."/>
            <person name="Yang T.C."/>
            <person name="Huo Q.B."/>
            <person name="Li W."/>
            <person name="Chen H.Y."/>
            <person name="Chen S.E."/>
            <person name="Zhou L.G."/>
            <person name="Ni X.B."/>
            <person name="Tian J.H."/>
            <person name="Sheng Y."/>
            <person name="Liu T."/>
            <person name="Pan Y.S."/>
            <person name="Xia L.Y."/>
            <person name="Li J."/>
            <person name="Zhao F."/>
            <person name="Cao W.C."/>
        </authorList>
    </citation>
    <scope>NUCLEOTIDE SEQUENCE [LARGE SCALE GENOMIC DNA]</scope>
    <source>
        <strain evidence="1">Iper-2018</strain>
    </source>
</reference>
<evidence type="ECO:0000313" key="1">
    <source>
        <dbReference type="EMBL" id="KAG0418374.1"/>
    </source>
</evidence>
<protein>
    <submittedName>
        <fullName evidence="1">Uncharacterized protein</fullName>
    </submittedName>
</protein>
<proteinExistence type="predicted"/>
<evidence type="ECO:0000313" key="2">
    <source>
        <dbReference type="Proteomes" id="UP000805193"/>
    </source>
</evidence>
<name>A0AC60PEX0_IXOPE</name>